<evidence type="ECO:0000256" key="5">
    <source>
        <dbReference type="ARBA" id="ARBA00022679"/>
    </source>
</evidence>
<dbReference type="Pfam" id="PF02547">
    <property type="entry name" value="Queuosine_synth"/>
    <property type="match status" value="1"/>
</dbReference>
<dbReference type="InterPro" id="IPR042118">
    <property type="entry name" value="QueA_dom1"/>
</dbReference>
<keyword evidence="5 13" id="KW-0808">Transferase</keyword>
<evidence type="ECO:0000256" key="3">
    <source>
        <dbReference type="ARBA" id="ARBA00011245"/>
    </source>
</evidence>
<keyword evidence="15" id="KW-1185">Reference proteome</keyword>
<dbReference type="GO" id="GO:0008616">
    <property type="term" value="P:tRNA queuosine(34) biosynthetic process"/>
    <property type="evidence" value="ECO:0007669"/>
    <property type="project" value="UniProtKB-UniRule"/>
</dbReference>
<comment type="pathway">
    <text evidence="2 13">tRNA modification; tRNA-queuosine biosynthesis.</text>
</comment>
<dbReference type="InterPro" id="IPR003699">
    <property type="entry name" value="QueA"/>
</dbReference>
<dbReference type="OrthoDB" id="9805933at2"/>
<dbReference type="InterPro" id="IPR036100">
    <property type="entry name" value="QueA_sf"/>
</dbReference>
<evidence type="ECO:0000256" key="9">
    <source>
        <dbReference type="ARBA" id="ARBA00061210"/>
    </source>
</evidence>
<evidence type="ECO:0000256" key="12">
    <source>
        <dbReference type="ARBA" id="ARBA00076160"/>
    </source>
</evidence>
<organism evidence="14 15">
    <name type="scientific">Calycomorphotria hydatis</name>
    <dbReference type="NCBI Taxonomy" id="2528027"/>
    <lineage>
        <taxon>Bacteria</taxon>
        <taxon>Pseudomonadati</taxon>
        <taxon>Planctomycetota</taxon>
        <taxon>Planctomycetia</taxon>
        <taxon>Planctomycetales</taxon>
        <taxon>Planctomycetaceae</taxon>
        <taxon>Calycomorphotria</taxon>
    </lineage>
</organism>
<dbReference type="Gene3D" id="2.40.10.240">
    <property type="entry name" value="QueA-like"/>
    <property type="match status" value="1"/>
</dbReference>
<evidence type="ECO:0000256" key="7">
    <source>
        <dbReference type="ARBA" id="ARBA00022785"/>
    </source>
</evidence>
<evidence type="ECO:0000256" key="11">
    <source>
        <dbReference type="ARBA" id="ARBA00069325"/>
    </source>
</evidence>
<dbReference type="EMBL" id="CP036316">
    <property type="protein sequence ID" value="QDT64988.1"/>
    <property type="molecule type" value="Genomic_DNA"/>
</dbReference>
<keyword evidence="4 13" id="KW-0963">Cytoplasm</keyword>
<evidence type="ECO:0000313" key="15">
    <source>
        <dbReference type="Proteomes" id="UP000319976"/>
    </source>
</evidence>
<keyword evidence="14" id="KW-0328">Glycosyltransferase</keyword>
<dbReference type="GO" id="GO:0005737">
    <property type="term" value="C:cytoplasm"/>
    <property type="evidence" value="ECO:0007669"/>
    <property type="project" value="UniProtKB-SubCell"/>
</dbReference>
<dbReference type="AlphaFoldDB" id="A0A517T9F1"/>
<dbReference type="PANTHER" id="PTHR30307">
    <property type="entry name" value="S-ADENOSYLMETHIONINE:TRNA RIBOSYLTRANSFERASE-ISOMERASE"/>
    <property type="match status" value="1"/>
</dbReference>
<comment type="subcellular location">
    <subcellularLocation>
        <location evidence="1 13">Cytoplasm</location>
    </subcellularLocation>
</comment>
<name>A0A517T9F1_9PLAN</name>
<evidence type="ECO:0000256" key="1">
    <source>
        <dbReference type="ARBA" id="ARBA00004496"/>
    </source>
</evidence>
<evidence type="ECO:0000313" key="14">
    <source>
        <dbReference type="EMBL" id="QDT64988.1"/>
    </source>
</evidence>
<dbReference type="UniPathway" id="UPA00392"/>
<comment type="similarity">
    <text evidence="9 13">Belongs to the QueA family.</text>
</comment>
<protein>
    <recommendedName>
        <fullName evidence="11 13">S-adenosylmethionine:tRNA ribosyltransferase-isomerase</fullName>
        <ecNumber evidence="10 13">2.4.99.17</ecNumber>
    </recommendedName>
    <alternativeName>
        <fullName evidence="12 13">Queuosine biosynthesis protein QueA</fullName>
    </alternativeName>
</protein>
<comment type="function">
    <text evidence="13">Transfers and isomerizes the ribose moiety from AdoMet to the 7-aminomethyl group of 7-deazaguanine (preQ1-tRNA) to give epoxyqueuosine (oQ-tRNA).</text>
</comment>
<proteinExistence type="inferred from homology"/>
<evidence type="ECO:0000256" key="13">
    <source>
        <dbReference type="HAMAP-Rule" id="MF_00113"/>
    </source>
</evidence>
<dbReference type="InterPro" id="IPR042119">
    <property type="entry name" value="QueA_dom2"/>
</dbReference>
<dbReference type="RefSeq" id="WP_145262610.1">
    <property type="nucleotide sequence ID" value="NZ_CP036316.1"/>
</dbReference>
<dbReference type="Proteomes" id="UP000319976">
    <property type="component" value="Chromosome"/>
</dbReference>
<dbReference type="FunFam" id="3.40.1780.10:FF:000001">
    <property type="entry name" value="S-adenosylmethionine:tRNA ribosyltransferase-isomerase"/>
    <property type="match status" value="1"/>
</dbReference>
<evidence type="ECO:0000256" key="6">
    <source>
        <dbReference type="ARBA" id="ARBA00022691"/>
    </source>
</evidence>
<evidence type="ECO:0000256" key="10">
    <source>
        <dbReference type="ARBA" id="ARBA00066503"/>
    </source>
</evidence>
<evidence type="ECO:0000256" key="4">
    <source>
        <dbReference type="ARBA" id="ARBA00022490"/>
    </source>
</evidence>
<comment type="subunit">
    <text evidence="3 13">Monomer.</text>
</comment>
<evidence type="ECO:0000256" key="8">
    <source>
        <dbReference type="ARBA" id="ARBA00052751"/>
    </source>
</evidence>
<dbReference type="KEGG" id="chya:V22_22340"/>
<keyword evidence="7 13" id="KW-0671">Queuosine biosynthesis</keyword>
<comment type="catalytic activity">
    <reaction evidence="8 13">
        <text>7-aminomethyl-7-carbaguanosine(34) in tRNA + S-adenosyl-L-methionine = epoxyqueuosine(34) in tRNA + adenine + L-methionine + 2 H(+)</text>
        <dbReference type="Rhea" id="RHEA:32155"/>
        <dbReference type="Rhea" id="RHEA-COMP:10342"/>
        <dbReference type="Rhea" id="RHEA-COMP:18582"/>
        <dbReference type="ChEBI" id="CHEBI:15378"/>
        <dbReference type="ChEBI" id="CHEBI:16708"/>
        <dbReference type="ChEBI" id="CHEBI:57844"/>
        <dbReference type="ChEBI" id="CHEBI:59789"/>
        <dbReference type="ChEBI" id="CHEBI:82833"/>
        <dbReference type="ChEBI" id="CHEBI:194443"/>
        <dbReference type="EC" id="2.4.99.17"/>
    </reaction>
</comment>
<keyword evidence="6 13" id="KW-0949">S-adenosyl-L-methionine</keyword>
<evidence type="ECO:0000256" key="2">
    <source>
        <dbReference type="ARBA" id="ARBA00004691"/>
    </source>
</evidence>
<dbReference type="PANTHER" id="PTHR30307:SF0">
    <property type="entry name" value="S-ADENOSYLMETHIONINE:TRNA RIBOSYLTRANSFERASE-ISOMERASE"/>
    <property type="match status" value="1"/>
</dbReference>
<accession>A0A517T9F1</accession>
<sequence>MHISAYDYDLPDGHIAEHPVEPRDAARLMVLNREHQEIQHYTVADLPKFLKSGDVLVVNNTKVIPARLYGIRAATGGKWEGLFLQESKSSDGIACWELLSQTRGKLLTGEFIEVADADEGKSDPLQLQLIEKTEDGGWLVIPHSDLMTLEILKNYGHVPLPPYIRGGTSEPADTERYQTVYAQSSGSVAAPTAGLHFTPQLLEACREKGVFIESVTLHVGVGTFRPIEVDDITAHKMHSEWCELTDEAAARINAARSSGGRLFAVGTTTVRTLESAAGNGTLKAFCGQTDIYIRPPYQFQVVDVLMTNFHLPRSSLLVLVSAFAGYEFTMHAYEEAVQNDYRFYSYGDAMLIL</sequence>
<dbReference type="SUPFAM" id="SSF111337">
    <property type="entry name" value="QueA-like"/>
    <property type="match status" value="1"/>
</dbReference>
<dbReference type="Gene3D" id="3.40.1780.10">
    <property type="entry name" value="QueA-like"/>
    <property type="match status" value="1"/>
</dbReference>
<dbReference type="EC" id="2.4.99.17" evidence="10 13"/>
<keyword evidence="14" id="KW-0413">Isomerase</keyword>
<reference evidence="14 15" key="1">
    <citation type="submission" date="2019-02" db="EMBL/GenBank/DDBJ databases">
        <title>Deep-cultivation of Planctomycetes and their phenomic and genomic characterization uncovers novel biology.</title>
        <authorList>
            <person name="Wiegand S."/>
            <person name="Jogler M."/>
            <person name="Boedeker C."/>
            <person name="Pinto D."/>
            <person name="Vollmers J."/>
            <person name="Rivas-Marin E."/>
            <person name="Kohn T."/>
            <person name="Peeters S.H."/>
            <person name="Heuer A."/>
            <person name="Rast P."/>
            <person name="Oberbeckmann S."/>
            <person name="Bunk B."/>
            <person name="Jeske O."/>
            <person name="Meyerdierks A."/>
            <person name="Storesund J.E."/>
            <person name="Kallscheuer N."/>
            <person name="Luecker S."/>
            <person name="Lage O.M."/>
            <person name="Pohl T."/>
            <person name="Merkel B.J."/>
            <person name="Hornburger P."/>
            <person name="Mueller R.-W."/>
            <person name="Bruemmer F."/>
            <person name="Labrenz M."/>
            <person name="Spormann A.M."/>
            <person name="Op den Camp H."/>
            <person name="Overmann J."/>
            <person name="Amann R."/>
            <person name="Jetten M.S.M."/>
            <person name="Mascher T."/>
            <person name="Medema M.H."/>
            <person name="Devos D.P."/>
            <person name="Kaster A.-K."/>
            <person name="Ovreas L."/>
            <person name="Rohde M."/>
            <person name="Galperin M.Y."/>
            <person name="Jogler C."/>
        </authorList>
    </citation>
    <scope>NUCLEOTIDE SEQUENCE [LARGE SCALE GENOMIC DNA]</scope>
    <source>
        <strain evidence="14 15">V22</strain>
    </source>
</reference>
<gene>
    <name evidence="13 14" type="primary">queA</name>
    <name evidence="14" type="ORF">V22_22340</name>
</gene>
<dbReference type="GO" id="GO:0051075">
    <property type="term" value="F:S-adenosylmethionine:tRNA ribosyltransferase-isomerase activity"/>
    <property type="evidence" value="ECO:0007669"/>
    <property type="project" value="UniProtKB-EC"/>
</dbReference>
<dbReference type="NCBIfam" id="NF001140">
    <property type="entry name" value="PRK00147.1"/>
    <property type="match status" value="1"/>
</dbReference>
<dbReference type="NCBIfam" id="TIGR00113">
    <property type="entry name" value="queA"/>
    <property type="match status" value="1"/>
</dbReference>
<dbReference type="HAMAP" id="MF_00113">
    <property type="entry name" value="QueA"/>
    <property type="match status" value="1"/>
</dbReference>